<reference evidence="1" key="1">
    <citation type="submission" date="2020-01" db="EMBL/GenBank/DDBJ databases">
        <title>Patterns of diversity and host range of bacteriophage communities associated with bean-nodulatin bacteria.</title>
        <authorList>
            <person name="Vann Cauwenberghe J."/>
            <person name="Santamaria R.I."/>
            <person name="Bustos P."/>
            <person name="Juarez S."/>
            <person name="Gonzalez V."/>
        </authorList>
    </citation>
    <scope>NUCLEOTIDE SEQUENCE</scope>
</reference>
<dbReference type="EMBL" id="MN988486">
    <property type="protein sequence ID" value="QIG68016.1"/>
    <property type="molecule type" value="Genomic_DNA"/>
</dbReference>
<protein>
    <submittedName>
        <fullName evidence="1">Baseplate hub assembly catalyst protein</fullName>
    </submittedName>
</protein>
<gene>
    <name evidence="1" type="ORF">EVB55_081</name>
</gene>
<dbReference type="Proteomes" id="UP000605518">
    <property type="component" value="Segment"/>
</dbReference>
<evidence type="ECO:0000313" key="2">
    <source>
        <dbReference type="Proteomes" id="UP000605518"/>
    </source>
</evidence>
<keyword evidence="2" id="KW-1185">Reference proteome</keyword>
<proteinExistence type="predicted"/>
<sequence length="59" mass="6776">MLSHSTLAGHLKSNFALKSVPGIEWSIGEIEELTPFEKDAYLFLTNEWLKKRLESANKR</sequence>
<name>A0A7S5UT76_9CAUD</name>
<evidence type="ECO:0000313" key="1">
    <source>
        <dbReference type="EMBL" id="QIG68016.1"/>
    </source>
</evidence>
<organism evidence="1 2">
    <name type="scientific">Rhizobium phage RHph_Y68</name>
    <dbReference type="NCBI Taxonomy" id="2509787"/>
    <lineage>
        <taxon>Viruses</taxon>
        <taxon>Duplodnaviria</taxon>
        <taxon>Heunggongvirae</taxon>
        <taxon>Uroviricota</taxon>
        <taxon>Caudoviricetes</taxon>
        <taxon>Pootjesviridae</taxon>
        <taxon>Staniewskivirinae</taxon>
        <taxon>Trinifflemingvirus</taxon>
        <taxon>Trinifflemingvirus Y68</taxon>
    </lineage>
</organism>
<accession>A0A7S5UT76</accession>